<dbReference type="GO" id="GO:0006260">
    <property type="term" value="P:DNA replication"/>
    <property type="evidence" value="ECO:0007669"/>
    <property type="project" value="InterPro"/>
</dbReference>
<dbReference type="SUPFAM" id="SSF53098">
    <property type="entry name" value="Ribonuclease H-like"/>
    <property type="match status" value="1"/>
</dbReference>
<evidence type="ECO:0000256" key="1">
    <source>
        <dbReference type="ARBA" id="ARBA00012417"/>
    </source>
</evidence>
<dbReference type="FunFam" id="3.30.420.10:FF:000045">
    <property type="entry name" value="3'-5' exonuclease DinG"/>
    <property type="match status" value="1"/>
</dbReference>
<evidence type="ECO:0000256" key="2">
    <source>
        <dbReference type="ARBA" id="ARBA00022722"/>
    </source>
</evidence>
<reference evidence="9" key="1">
    <citation type="submission" date="2019-02" db="EMBL/GenBank/DDBJ databases">
        <authorList>
            <person name="Gruber-Vodicka R. H."/>
            <person name="Seah K. B. B."/>
        </authorList>
    </citation>
    <scope>NUCLEOTIDE SEQUENCE</scope>
    <source>
        <strain evidence="9">BECK_BZ15</strain>
    </source>
</reference>
<dbReference type="InterPro" id="IPR036397">
    <property type="entry name" value="RNaseH_sf"/>
</dbReference>
<dbReference type="GO" id="GO:0003887">
    <property type="term" value="F:DNA-directed DNA polymerase activity"/>
    <property type="evidence" value="ECO:0007669"/>
    <property type="project" value="UniProtKB-EC"/>
</dbReference>
<evidence type="ECO:0000256" key="3">
    <source>
        <dbReference type="ARBA" id="ARBA00022801"/>
    </source>
</evidence>
<protein>
    <recommendedName>
        <fullName evidence="1">DNA-directed DNA polymerase</fullName>
        <ecNumber evidence="1">2.7.7.7</ecNumber>
    </recommendedName>
</protein>
<dbReference type="EMBL" id="CAADEW010000096">
    <property type="protein sequence ID" value="VFJ59999.1"/>
    <property type="molecule type" value="Genomic_DNA"/>
</dbReference>
<dbReference type="InterPro" id="IPR006054">
    <property type="entry name" value="DnaQ"/>
</dbReference>
<proteinExistence type="predicted"/>
<organism evidence="9">
    <name type="scientific">Candidatus Kentrum sp. FW</name>
    <dbReference type="NCBI Taxonomy" id="2126338"/>
    <lineage>
        <taxon>Bacteria</taxon>
        <taxon>Pseudomonadati</taxon>
        <taxon>Pseudomonadota</taxon>
        <taxon>Gammaproteobacteria</taxon>
        <taxon>Candidatus Kentrum</taxon>
    </lineage>
</organism>
<dbReference type="GO" id="GO:0003677">
    <property type="term" value="F:DNA binding"/>
    <property type="evidence" value="ECO:0007669"/>
    <property type="project" value="InterPro"/>
</dbReference>
<dbReference type="PANTHER" id="PTHR30231:SF4">
    <property type="entry name" value="PROTEIN NEN2"/>
    <property type="match status" value="1"/>
</dbReference>
<evidence type="ECO:0000259" key="8">
    <source>
        <dbReference type="SMART" id="SM00479"/>
    </source>
</evidence>
<dbReference type="CDD" id="cd06127">
    <property type="entry name" value="DEDDh"/>
    <property type="match status" value="1"/>
</dbReference>
<comment type="catalytic activity">
    <reaction evidence="7">
        <text>DNA(n) + a 2'-deoxyribonucleoside 5'-triphosphate = DNA(n+1) + diphosphate</text>
        <dbReference type="Rhea" id="RHEA:22508"/>
        <dbReference type="Rhea" id="RHEA-COMP:17339"/>
        <dbReference type="Rhea" id="RHEA-COMP:17340"/>
        <dbReference type="ChEBI" id="CHEBI:33019"/>
        <dbReference type="ChEBI" id="CHEBI:61560"/>
        <dbReference type="ChEBI" id="CHEBI:173112"/>
        <dbReference type="EC" id="2.7.7.7"/>
    </reaction>
</comment>
<keyword evidence="3" id="KW-0378">Hydrolase</keyword>
<dbReference type="SMART" id="SM00479">
    <property type="entry name" value="EXOIII"/>
    <property type="match status" value="1"/>
</dbReference>
<dbReference type="Pfam" id="PF00929">
    <property type="entry name" value="RNase_T"/>
    <property type="match status" value="1"/>
</dbReference>
<comment type="subunit">
    <text evidence="6">DNA polymerase III contains a core (composed of alpha, epsilon and theta chains) that associates with a tau subunit. This core dimerizes to form the POLIII' complex. PolIII' associates with the gamma complex (composed of gamma, delta, delta', psi and chi chains) and with the beta chain to form the complete DNA polymerase III complex.</text>
</comment>
<evidence type="ECO:0000256" key="7">
    <source>
        <dbReference type="ARBA" id="ARBA00049244"/>
    </source>
</evidence>
<evidence type="ECO:0000313" key="9">
    <source>
        <dbReference type="EMBL" id="VFJ59999.1"/>
    </source>
</evidence>
<keyword evidence="2" id="KW-0540">Nuclease</keyword>
<comment type="function">
    <text evidence="5">DNA polymerase III is a complex, multichain enzyme responsible for most of the replicative synthesis in bacteria. The epsilon subunit contain the editing function and is a proofreading 3'-5' exonuclease.</text>
</comment>
<gene>
    <name evidence="9" type="ORF">BECKFW1821A_GA0114235_10965</name>
</gene>
<evidence type="ECO:0000256" key="5">
    <source>
        <dbReference type="ARBA" id="ARBA00025483"/>
    </source>
</evidence>
<evidence type="ECO:0000256" key="6">
    <source>
        <dbReference type="ARBA" id="ARBA00026073"/>
    </source>
</evidence>
<keyword evidence="4" id="KW-0269">Exonuclease</keyword>
<name>A0A450T0G7_9GAMM</name>
<accession>A0A450T0G7</accession>
<dbReference type="AlphaFoldDB" id="A0A450T0G7"/>
<sequence length="239" mass="26887">MNRIWDSIVALRERLEIRLGKERILTDPVARRLHDACLAVDAKKTRATPITKCRFVALDLETTGFHPYLGDEIISIALLELRGLTFSGERYVTLINPGRRIPSKSSAIHGIFDADIQGAPTMDGVLPEIIAFLGNAVIVAHHANFDFRFLNKRLYRKAAVVLKNPWIDTMMLYGAWRQKQIQCSLDEVAKNCGIVDHGRHNAPRDAEIAGEILQFLAPRLTGPEEETVGQLIERQFGEH</sequence>
<evidence type="ECO:0000256" key="4">
    <source>
        <dbReference type="ARBA" id="ARBA00022839"/>
    </source>
</evidence>
<dbReference type="PANTHER" id="PTHR30231">
    <property type="entry name" value="DNA POLYMERASE III SUBUNIT EPSILON"/>
    <property type="match status" value="1"/>
</dbReference>
<dbReference type="Gene3D" id="3.30.420.10">
    <property type="entry name" value="Ribonuclease H-like superfamily/Ribonuclease H"/>
    <property type="match status" value="1"/>
</dbReference>
<dbReference type="NCBIfam" id="TIGR00573">
    <property type="entry name" value="dnaq"/>
    <property type="match status" value="1"/>
</dbReference>
<feature type="domain" description="Exonuclease" evidence="8">
    <location>
        <begin position="54"/>
        <end position="222"/>
    </location>
</feature>
<dbReference type="EC" id="2.7.7.7" evidence="1"/>
<dbReference type="GO" id="GO:0008408">
    <property type="term" value="F:3'-5' exonuclease activity"/>
    <property type="evidence" value="ECO:0007669"/>
    <property type="project" value="TreeGrafter"/>
</dbReference>
<dbReference type="InterPro" id="IPR012337">
    <property type="entry name" value="RNaseH-like_sf"/>
</dbReference>
<dbReference type="InterPro" id="IPR013520">
    <property type="entry name" value="Ribonucl_H"/>
</dbReference>